<dbReference type="STRING" id="178356.SAMN05216269_12214"/>
<evidence type="ECO:0008006" key="4">
    <source>
        <dbReference type="Google" id="ProtNLM"/>
    </source>
</evidence>
<gene>
    <name evidence="2" type="ORF">SAMN05216269_12214</name>
</gene>
<dbReference type="AlphaFoldDB" id="A0A1M7PST0"/>
<dbReference type="EMBL" id="FRCL01000022">
    <property type="protein sequence ID" value="SHN20450.1"/>
    <property type="molecule type" value="Genomic_DNA"/>
</dbReference>
<organism evidence="2 3">
    <name type="scientific">Flavobacterium xinjiangense</name>
    <dbReference type="NCBI Taxonomy" id="178356"/>
    <lineage>
        <taxon>Bacteria</taxon>
        <taxon>Pseudomonadati</taxon>
        <taxon>Bacteroidota</taxon>
        <taxon>Flavobacteriia</taxon>
        <taxon>Flavobacteriales</taxon>
        <taxon>Flavobacteriaceae</taxon>
        <taxon>Flavobacterium</taxon>
    </lineage>
</organism>
<feature type="chain" id="PRO_5012568238" description="VWFA domain-containing protein" evidence="1">
    <location>
        <begin position="23"/>
        <end position="304"/>
    </location>
</feature>
<sequence>MKKYLKIILLLLLLSNLMISCKNEEITNKSEEKTQITKVNSSNINYNISILLDLSDRIDPQKYSNTAMEFYQRDLGYINSISQAFTNHIRNKKVRLINDKIEVYFNPEPQNQEINTISKKLKFEINKNNASKSGISLVNTTYNHETAKIYDLAIKDNNYIGADIWKFFENNVNDYCIDTSRRNILVILTDGYIFYKDTKIKEGNATSYLLPEMIRSNGLNKANWKEKMQQQHFGFIKANENLSNLEILVLGVNPDKKNPYEGKVIKEYWSNWFTGMKVKRFEIKETGLPSNMDKVIKDFIVNPV</sequence>
<name>A0A1M7PST0_9FLAO</name>
<evidence type="ECO:0000256" key="1">
    <source>
        <dbReference type="SAM" id="SignalP"/>
    </source>
</evidence>
<dbReference type="OrthoDB" id="945646at2"/>
<evidence type="ECO:0000313" key="2">
    <source>
        <dbReference type="EMBL" id="SHN20450.1"/>
    </source>
</evidence>
<accession>A0A1M7PST0</accession>
<keyword evidence="3" id="KW-1185">Reference proteome</keyword>
<dbReference type="Proteomes" id="UP000184092">
    <property type="component" value="Unassembled WGS sequence"/>
</dbReference>
<protein>
    <recommendedName>
        <fullName evidence="4">VWFA domain-containing protein</fullName>
    </recommendedName>
</protein>
<feature type="signal peptide" evidence="1">
    <location>
        <begin position="1"/>
        <end position="22"/>
    </location>
</feature>
<proteinExistence type="predicted"/>
<evidence type="ECO:0000313" key="3">
    <source>
        <dbReference type="Proteomes" id="UP000184092"/>
    </source>
</evidence>
<dbReference type="PROSITE" id="PS51257">
    <property type="entry name" value="PROKAR_LIPOPROTEIN"/>
    <property type="match status" value="1"/>
</dbReference>
<reference evidence="3" key="1">
    <citation type="submission" date="2016-11" db="EMBL/GenBank/DDBJ databases">
        <authorList>
            <person name="Varghese N."/>
            <person name="Submissions S."/>
        </authorList>
    </citation>
    <scope>NUCLEOTIDE SEQUENCE [LARGE SCALE GENOMIC DNA]</scope>
    <source>
        <strain evidence="3">CGMCC 1.2749</strain>
    </source>
</reference>
<keyword evidence="1" id="KW-0732">Signal</keyword>
<dbReference type="RefSeq" id="WP_073211675.1">
    <property type="nucleotide sequence ID" value="NZ_FRCL01000022.1"/>
</dbReference>